<dbReference type="InterPro" id="IPR003959">
    <property type="entry name" value="ATPase_AAA_core"/>
</dbReference>
<sequence length="627" mass="69404">MVKGLATAGLFSALASSLSVPHVYADGPLNFPSFNSSPAPAPGVSSPEKPTESEEKPAPPRVRNDHPRTTSAGFDPEALERGVKALKEISSSNSAKQVFESMKKQEETKQKALVAKQAEYKALQAQAETERQKVIYEEQKNLAQQQAQIKSQMARYEDELARKRMQAENEHHRTRNQELVKMQEESSIRQEQARRATEEQIQAQRLQTEREKAEIERETIRVRAMAEAEGRAHEAKLAEDVNRRMLVERASAERDKWVAAINTAFDHIGGGLRAILTDQNKLVVAVGGVTALAAGIYTTREGAKVIWSYVDRILGQPSLVRESTIGKFPWSGSSRRFSTLLRGGNNASTTNNGNGFGDVILHPSLQKRIQQLASATANTKAHQAPYRNMLFFGPPGTGKTMAARELARKSGLDYALMTGGDVAPLGSQAVTKIHQLFDWAKKSNRGLLLFIDEADAFLCERNKTYMSEAQRSALNALLFRTGDQSKDIVLALATNRPGDLDSAVADRIDEVLEFPLPGEDERFKLLKLYLDKYIAQAGARKPGLFSNLFRKEQQKIEIKDLTDDILKEAAAKTDGFSGREIAKLMAGVQAAVYGSENCVLDPNLFREVIDYKVAEHQQRKNLAVKSA</sequence>
<evidence type="ECO:0000256" key="9">
    <source>
        <dbReference type="ARBA" id="ARBA00023271"/>
    </source>
</evidence>
<keyword evidence="4" id="KW-0999">Mitochondrion inner membrane</keyword>
<keyword evidence="12" id="KW-0732">Signal</keyword>
<dbReference type="PANTHER" id="PTHR23075:SF0">
    <property type="entry name" value="ATPASE FAMILY AAA DOMAIN-CONTAINING PROTEIN 3"/>
    <property type="match status" value="1"/>
</dbReference>
<keyword evidence="5" id="KW-0067">ATP-binding</keyword>
<dbReference type="InterPro" id="IPR021911">
    <property type="entry name" value="ATAD3_N"/>
</dbReference>
<evidence type="ECO:0000256" key="7">
    <source>
        <dbReference type="ARBA" id="ARBA00023128"/>
    </source>
</evidence>
<protein>
    <submittedName>
        <fullName evidence="13">Uncharacterized protein</fullName>
    </submittedName>
</protein>
<keyword evidence="6 10" id="KW-0175">Coiled coil</keyword>
<feature type="compositionally biased region" description="Basic and acidic residues" evidence="11">
    <location>
        <begin position="49"/>
        <end position="68"/>
    </location>
</feature>
<feature type="signal peptide" evidence="12">
    <location>
        <begin position="1"/>
        <end position="25"/>
    </location>
</feature>
<evidence type="ECO:0000256" key="11">
    <source>
        <dbReference type="SAM" id="MobiDB-lite"/>
    </source>
</evidence>
<feature type="chain" id="PRO_5043399828" evidence="12">
    <location>
        <begin position="26"/>
        <end position="627"/>
    </location>
</feature>
<evidence type="ECO:0000256" key="3">
    <source>
        <dbReference type="ARBA" id="ARBA00022741"/>
    </source>
</evidence>
<evidence type="ECO:0000313" key="14">
    <source>
        <dbReference type="Proteomes" id="UP000077755"/>
    </source>
</evidence>
<reference evidence="13" key="1">
    <citation type="journal article" date="2016" name="Nat. Genet.">
        <title>A high-quality carrot genome assembly provides new insights into carotenoid accumulation and asterid genome evolution.</title>
        <authorList>
            <person name="Iorizzo M."/>
            <person name="Ellison S."/>
            <person name="Senalik D."/>
            <person name="Zeng P."/>
            <person name="Satapoomin P."/>
            <person name="Huang J."/>
            <person name="Bowman M."/>
            <person name="Iovene M."/>
            <person name="Sanseverino W."/>
            <person name="Cavagnaro P."/>
            <person name="Yildiz M."/>
            <person name="Macko-Podgorni A."/>
            <person name="Moranska E."/>
            <person name="Grzebelus E."/>
            <person name="Grzebelus D."/>
            <person name="Ashrafi H."/>
            <person name="Zheng Z."/>
            <person name="Cheng S."/>
            <person name="Spooner D."/>
            <person name="Van Deynze A."/>
            <person name="Simon P."/>
        </authorList>
    </citation>
    <scope>NUCLEOTIDE SEQUENCE</scope>
    <source>
        <tissue evidence="13">Leaf</tissue>
    </source>
</reference>
<proteinExistence type="predicted"/>
<dbReference type="GO" id="GO:0005524">
    <property type="term" value="F:ATP binding"/>
    <property type="evidence" value="ECO:0007669"/>
    <property type="project" value="UniProtKB-KW"/>
</dbReference>
<evidence type="ECO:0000256" key="10">
    <source>
        <dbReference type="SAM" id="Coils"/>
    </source>
</evidence>
<dbReference type="Pfam" id="PF00004">
    <property type="entry name" value="AAA"/>
    <property type="match status" value="1"/>
</dbReference>
<evidence type="ECO:0000256" key="8">
    <source>
        <dbReference type="ARBA" id="ARBA00023136"/>
    </source>
</evidence>
<feature type="region of interest" description="Disordered" evidence="11">
    <location>
        <begin position="33"/>
        <end position="80"/>
    </location>
</feature>
<dbReference type="Gramene" id="KZM92227">
    <property type="protein sequence ID" value="KZM92227"/>
    <property type="gene ID" value="DCAR_020408"/>
</dbReference>
<dbReference type="InterPro" id="IPR027417">
    <property type="entry name" value="P-loop_NTPase"/>
</dbReference>
<dbReference type="Proteomes" id="UP000077755">
    <property type="component" value="Chromosome 6"/>
</dbReference>
<dbReference type="GO" id="GO:0008270">
    <property type="term" value="F:zinc ion binding"/>
    <property type="evidence" value="ECO:0007669"/>
    <property type="project" value="TreeGrafter"/>
</dbReference>
<dbReference type="OrthoDB" id="199596at2759"/>
<dbReference type="PANTHER" id="PTHR23075">
    <property type="entry name" value="PUTATIVE ATP-ASE"/>
    <property type="match status" value="1"/>
</dbReference>
<evidence type="ECO:0000256" key="2">
    <source>
        <dbReference type="ARBA" id="ARBA00004436"/>
    </source>
</evidence>
<evidence type="ECO:0000256" key="4">
    <source>
        <dbReference type="ARBA" id="ARBA00022792"/>
    </source>
</evidence>
<feature type="compositionally biased region" description="Low complexity" evidence="11">
    <location>
        <begin position="33"/>
        <end position="48"/>
    </location>
</feature>
<keyword evidence="14" id="KW-1185">Reference proteome</keyword>
<dbReference type="InterPro" id="IPR003593">
    <property type="entry name" value="AAA+_ATPase"/>
</dbReference>
<reference evidence="13" key="2">
    <citation type="submission" date="2022-03" db="EMBL/GenBank/DDBJ databases">
        <title>Draft title - Genomic analysis of global carrot germplasm unveils the trajectory of domestication and the origin of high carotenoid orange carrot.</title>
        <authorList>
            <person name="Iorizzo M."/>
            <person name="Ellison S."/>
            <person name="Senalik D."/>
            <person name="Macko-Podgorni A."/>
            <person name="Grzebelus D."/>
            <person name="Bostan H."/>
            <person name="Rolling W."/>
            <person name="Curaba J."/>
            <person name="Simon P."/>
        </authorList>
    </citation>
    <scope>NUCLEOTIDE SEQUENCE</scope>
    <source>
        <tissue evidence="13">Leaf</tissue>
    </source>
</reference>
<evidence type="ECO:0000256" key="1">
    <source>
        <dbReference type="ARBA" id="ARBA00004273"/>
    </source>
</evidence>
<dbReference type="SMART" id="SM00382">
    <property type="entry name" value="AAA"/>
    <property type="match status" value="1"/>
</dbReference>
<evidence type="ECO:0000256" key="5">
    <source>
        <dbReference type="ARBA" id="ARBA00022840"/>
    </source>
</evidence>
<dbReference type="KEGG" id="dcr:108193048"/>
<organism evidence="13 14">
    <name type="scientific">Daucus carota subsp. sativus</name>
    <name type="common">Carrot</name>
    <dbReference type="NCBI Taxonomy" id="79200"/>
    <lineage>
        <taxon>Eukaryota</taxon>
        <taxon>Viridiplantae</taxon>
        <taxon>Streptophyta</taxon>
        <taxon>Embryophyta</taxon>
        <taxon>Tracheophyta</taxon>
        <taxon>Spermatophyta</taxon>
        <taxon>Magnoliopsida</taxon>
        <taxon>eudicotyledons</taxon>
        <taxon>Gunneridae</taxon>
        <taxon>Pentapetalae</taxon>
        <taxon>asterids</taxon>
        <taxon>campanulids</taxon>
        <taxon>Apiales</taxon>
        <taxon>Apiaceae</taxon>
        <taxon>Apioideae</taxon>
        <taxon>Scandiceae</taxon>
        <taxon>Daucinae</taxon>
        <taxon>Daucus</taxon>
        <taxon>Daucus sect. Daucus</taxon>
    </lineage>
</organism>
<dbReference type="GO" id="GO:0007005">
    <property type="term" value="P:mitochondrion organization"/>
    <property type="evidence" value="ECO:0007669"/>
    <property type="project" value="TreeGrafter"/>
</dbReference>
<dbReference type="GO" id="GO:0042645">
    <property type="term" value="C:mitochondrial nucleoid"/>
    <property type="evidence" value="ECO:0007669"/>
    <property type="project" value="UniProtKB-SubCell"/>
</dbReference>
<name>A0A161WUF9_DAUCS</name>
<dbReference type="FunFam" id="3.40.50.300:FF:000595">
    <property type="entry name" value="ATPase family AAA domain-containing protein 3"/>
    <property type="match status" value="1"/>
</dbReference>
<feature type="coiled-coil region" evidence="10">
    <location>
        <begin position="113"/>
        <end position="223"/>
    </location>
</feature>
<dbReference type="Pfam" id="PF12037">
    <property type="entry name" value="ATAD3_N"/>
    <property type="match status" value="1"/>
</dbReference>
<accession>A0A161WUF9</accession>
<evidence type="ECO:0000256" key="12">
    <source>
        <dbReference type="SAM" id="SignalP"/>
    </source>
</evidence>
<comment type="subcellular location">
    <subcellularLocation>
        <location evidence="1">Mitochondrion inner membrane</location>
    </subcellularLocation>
    <subcellularLocation>
        <location evidence="2">Mitochondrion matrix</location>
        <location evidence="2">Mitochondrion nucleoid</location>
    </subcellularLocation>
</comment>
<keyword evidence="3" id="KW-0547">Nucleotide-binding</keyword>
<dbReference type="AlphaFoldDB" id="A0A161WUF9"/>
<dbReference type="GO" id="GO:0016887">
    <property type="term" value="F:ATP hydrolysis activity"/>
    <property type="evidence" value="ECO:0007669"/>
    <property type="project" value="InterPro"/>
</dbReference>
<evidence type="ECO:0000256" key="6">
    <source>
        <dbReference type="ARBA" id="ARBA00023054"/>
    </source>
</evidence>
<dbReference type="SUPFAM" id="SSF52540">
    <property type="entry name" value="P-loop containing nucleoside triphosphate hydrolases"/>
    <property type="match status" value="1"/>
</dbReference>
<dbReference type="GO" id="GO:0005743">
    <property type="term" value="C:mitochondrial inner membrane"/>
    <property type="evidence" value="ECO:0007669"/>
    <property type="project" value="UniProtKB-SubCell"/>
</dbReference>
<dbReference type="OMA" id="HKSITGG"/>
<dbReference type="Gene3D" id="3.40.50.300">
    <property type="entry name" value="P-loop containing nucleotide triphosphate hydrolases"/>
    <property type="match status" value="1"/>
</dbReference>
<gene>
    <name evidence="13" type="ORF">DCAR_0625997</name>
</gene>
<keyword evidence="9" id="KW-1135">Mitochondrion nucleoid</keyword>
<dbReference type="EMBL" id="CP093348">
    <property type="protein sequence ID" value="WOH06569.1"/>
    <property type="molecule type" value="Genomic_DNA"/>
</dbReference>
<keyword evidence="8" id="KW-0472">Membrane</keyword>
<keyword evidence="7" id="KW-0496">Mitochondrion</keyword>
<evidence type="ECO:0000313" key="13">
    <source>
        <dbReference type="EMBL" id="WOH06569.1"/>
    </source>
</evidence>